<sequence length="332" mass="34967">MLEIVVAAIMTTLIAVWAGNTLVNKINDAQAQASAVWMMSVKKSVHGYIQRYADSLIQADHAGALNGQGYADWAAPLLSELKADGLLTSGFPETVAVTGSAAVRLMRHGACPGLSCRLEAIVYSTSPFQVSANKQVDEQMVAQWLMAAQGWGGSVSASQPHLFRGAAFEMPNPVGPGMASPPGTVALAITAEQLDHLDFLRVRDSRDPQFRGTATIEGNVNALSDLHVAQYMHLGAEEELNSPCTDNTAITREINGGLLVCRENVWRSSSRTGGGGYSENLLYGCLTRAGGSTANPVTGICACPLGSSPVLISDSGPQAFPEGRTLGYLCVD</sequence>
<accession>A0A2N4U2B8</accession>
<protein>
    <submittedName>
        <fullName evidence="1">Uncharacterized protein</fullName>
    </submittedName>
</protein>
<dbReference type="OrthoDB" id="8900503at2"/>
<dbReference type="Proteomes" id="UP000234190">
    <property type="component" value="Unassembled WGS sequence"/>
</dbReference>
<dbReference type="AlphaFoldDB" id="A0A2N4U2B8"/>
<dbReference type="EMBL" id="PDNW01000012">
    <property type="protein sequence ID" value="PLC49164.1"/>
    <property type="molecule type" value="Genomic_DNA"/>
</dbReference>
<dbReference type="RefSeq" id="WP_102074619.1">
    <property type="nucleotide sequence ID" value="NZ_PDNW01000012.1"/>
</dbReference>
<gene>
    <name evidence="1" type="ORF">CR159_14175</name>
</gene>
<evidence type="ECO:0000313" key="1">
    <source>
        <dbReference type="EMBL" id="PLC49164.1"/>
    </source>
</evidence>
<evidence type="ECO:0000313" key="2">
    <source>
        <dbReference type="Proteomes" id="UP000234190"/>
    </source>
</evidence>
<keyword evidence="2" id="KW-1185">Reference proteome</keyword>
<reference evidence="1 2" key="1">
    <citation type="submission" date="2017-10" db="EMBL/GenBank/DDBJ databases">
        <title>Two draft genome sequences of Pusillimonas sp. strains isolated from a nitrate- and radionuclide-contaminated groundwater in Russia.</title>
        <authorList>
            <person name="Grouzdev D.S."/>
            <person name="Tourova T.P."/>
            <person name="Goeva M.A."/>
            <person name="Babich T.L."/>
            <person name="Sokolova D.S."/>
            <person name="Abdullin R."/>
            <person name="Poltaraus A.B."/>
            <person name="Toshchakov S.V."/>
            <person name="Nazina T.N."/>
        </authorList>
    </citation>
    <scope>NUCLEOTIDE SEQUENCE [LARGE SCALE GENOMIC DNA]</scope>
    <source>
        <strain evidence="1 2">JR1/69-3-13</strain>
    </source>
</reference>
<proteinExistence type="predicted"/>
<name>A0A2N4U2B8_9BURK</name>
<comment type="caution">
    <text evidence="1">The sequence shown here is derived from an EMBL/GenBank/DDBJ whole genome shotgun (WGS) entry which is preliminary data.</text>
</comment>
<organism evidence="1 2">
    <name type="scientific">Pollutimonas subterranea</name>
    <dbReference type="NCBI Taxonomy" id="2045210"/>
    <lineage>
        <taxon>Bacteria</taxon>
        <taxon>Pseudomonadati</taxon>
        <taxon>Pseudomonadota</taxon>
        <taxon>Betaproteobacteria</taxon>
        <taxon>Burkholderiales</taxon>
        <taxon>Alcaligenaceae</taxon>
        <taxon>Pollutimonas</taxon>
    </lineage>
</organism>